<comment type="caution">
    <text evidence="1">The sequence shown here is derived from an EMBL/GenBank/DDBJ whole genome shotgun (WGS) entry which is preliminary data.</text>
</comment>
<dbReference type="EMBL" id="BTPE01000004">
    <property type="protein sequence ID" value="GMQ33031.1"/>
    <property type="molecule type" value="Genomic_DNA"/>
</dbReference>
<evidence type="ECO:0000313" key="1">
    <source>
        <dbReference type="EMBL" id="GMQ33031.1"/>
    </source>
</evidence>
<dbReference type="RefSeq" id="WP_338227818.1">
    <property type="nucleotide sequence ID" value="NZ_BTPE01000004.1"/>
</dbReference>
<name>A0ABQ6PZK1_9BACT</name>
<organism evidence="1 2">
    <name type="scientific">Algoriphagus taiwanensis</name>
    <dbReference type="NCBI Taxonomy" id="1445656"/>
    <lineage>
        <taxon>Bacteria</taxon>
        <taxon>Pseudomonadati</taxon>
        <taxon>Bacteroidota</taxon>
        <taxon>Cytophagia</taxon>
        <taxon>Cytophagales</taxon>
        <taxon>Cyclobacteriaceae</taxon>
        <taxon>Algoriphagus</taxon>
    </lineage>
</organism>
<accession>A0ABQ6PZK1</accession>
<evidence type="ECO:0000313" key="2">
    <source>
        <dbReference type="Proteomes" id="UP001307705"/>
    </source>
</evidence>
<gene>
    <name evidence="1" type="ORF">Ataiwa_13030</name>
</gene>
<evidence type="ECO:0008006" key="3">
    <source>
        <dbReference type="Google" id="ProtNLM"/>
    </source>
</evidence>
<proteinExistence type="predicted"/>
<keyword evidence="2" id="KW-1185">Reference proteome</keyword>
<protein>
    <recommendedName>
        <fullName evidence="3">Tetratricopeptide repeat protein</fullName>
    </recommendedName>
</protein>
<dbReference type="Proteomes" id="UP001307705">
    <property type="component" value="Unassembled WGS sequence"/>
</dbReference>
<sequence length="226" mass="26944">MPHPTEFFSKEFILKLYRELRDADTQTKVQFTLDYIDTVREDFAPELVEYMTKTQLATIYFDHQEYEKALPILEEINQLEIPENTNGSHLYSLLLIQTHRLLKNFSQAFILLEENLISKNEEIHAFETLDFLKEYAQLCKDANWTFDPTFEAFLTKVILHLGFPDKPLKPMEKIAYLAETNRIWNIRLGQIQANTTISEESRVELLKIFQRDCPIRWYRELTESWI</sequence>
<reference evidence="1 2" key="1">
    <citation type="submission" date="2023-08" db="EMBL/GenBank/DDBJ databases">
        <title>Draft genome sequence of Algoriphagus taiwanensis.</title>
        <authorList>
            <person name="Takatani N."/>
            <person name="Hosokawa M."/>
            <person name="Sawabe T."/>
        </authorList>
    </citation>
    <scope>NUCLEOTIDE SEQUENCE [LARGE SCALE GENOMIC DNA]</scope>
    <source>
        <strain evidence="1 2">JCM 19755</strain>
    </source>
</reference>